<dbReference type="AlphaFoldDB" id="A0A2U2PC78"/>
<keyword evidence="1" id="KW-1133">Transmembrane helix</keyword>
<comment type="caution">
    <text evidence="2">The sequence shown here is derived from an EMBL/GenBank/DDBJ whole genome shotgun (WGS) entry which is preliminary data.</text>
</comment>
<keyword evidence="1" id="KW-0472">Membrane</keyword>
<dbReference type="SUPFAM" id="SSF50242">
    <property type="entry name" value="TIMP-like"/>
    <property type="match status" value="1"/>
</dbReference>
<gene>
    <name evidence="2" type="ORF">DDR33_19220</name>
</gene>
<dbReference type="InterPro" id="IPR008993">
    <property type="entry name" value="TIMP-like_OB-fold"/>
</dbReference>
<evidence type="ECO:0000313" key="3">
    <source>
        <dbReference type="Proteomes" id="UP000245647"/>
    </source>
</evidence>
<protein>
    <submittedName>
        <fullName evidence="2">Uncharacterized protein</fullName>
    </submittedName>
</protein>
<keyword evidence="1" id="KW-0812">Transmembrane</keyword>
<reference evidence="2 3" key="1">
    <citation type="submission" date="2018-04" db="EMBL/GenBank/DDBJ databases">
        <title>Pedobacter chongqingensis sp. nov., isolated from a rottenly hemp rope.</title>
        <authorList>
            <person name="Cai Y."/>
        </authorList>
    </citation>
    <scope>NUCLEOTIDE SEQUENCE [LARGE SCALE GENOMIC DNA]</scope>
    <source>
        <strain evidence="2 3">FJ4-8</strain>
    </source>
</reference>
<keyword evidence="3" id="KW-1185">Reference proteome</keyword>
<evidence type="ECO:0000256" key="1">
    <source>
        <dbReference type="SAM" id="Phobius"/>
    </source>
</evidence>
<dbReference type="OrthoDB" id="827860at2"/>
<evidence type="ECO:0000313" key="2">
    <source>
        <dbReference type="EMBL" id="PWG78982.1"/>
    </source>
</evidence>
<proteinExistence type="predicted"/>
<dbReference type="Proteomes" id="UP000245647">
    <property type="component" value="Unassembled WGS sequence"/>
</dbReference>
<organism evidence="2 3">
    <name type="scientific">Pararcticibacter amylolyticus</name>
    <dbReference type="NCBI Taxonomy" id="2173175"/>
    <lineage>
        <taxon>Bacteria</taxon>
        <taxon>Pseudomonadati</taxon>
        <taxon>Bacteroidota</taxon>
        <taxon>Sphingobacteriia</taxon>
        <taxon>Sphingobacteriales</taxon>
        <taxon>Sphingobacteriaceae</taxon>
        <taxon>Pararcticibacter</taxon>
    </lineage>
</organism>
<accession>A0A2U2PC78</accession>
<sequence length="217" mass="24578">MEASLECSVRTSIVIKSIQILVFSFLFTGSVSMGCDCRDINYDDAFERDYKQSELIFLGEITKVSSGIVFIKVVEIFKGNFRHTFKIDLERACTPAMSSGETWLIYANKESERITVSECSLSRSFNHSLKSFLVDLKLPPPPAPGQEVNKMDKLNGLSIENSSSLVLRNEINVLRTRKMQLALEASRQEVKFYKRICTITSAVVLLLILLAFFRKVK</sequence>
<feature type="transmembrane region" description="Helical" evidence="1">
    <location>
        <begin position="192"/>
        <end position="213"/>
    </location>
</feature>
<dbReference type="EMBL" id="QEAS01000018">
    <property type="protein sequence ID" value="PWG78982.1"/>
    <property type="molecule type" value="Genomic_DNA"/>
</dbReference>
<dbReference type="RefSeq" id="WP_109417426.1">
    <property type="nucleotide sequence ID" value="NZ_QEAS01000018.1"/>
</dbReference>
<name>A0A2U2PC78_9SPHI</name>